<accession>A0A0F5JD54</accession>
<dbReference type="HOGENOM" id="CLU_282110_0_0_10"/>
<evidence type="ECO:0000313" key="4">
    <source>
        <dbReference type="Proteomes" id="UP000033035"/>
    </source>
</evidence>
<reference evidence="3 4" key="1">
    <citation type="submission" date="2013-04" db="EMBL/GenBank/DDBJ databases">
        <title>The Genome Sequence of Parabacteroides gordonii DSM 23371.</title>
        <authorList>
            <consortium name="The Broad Institute Genomics Platform"/>
            <person name="Earl A."/>
            <person name="Ward D."/>
            <person name="Feldgarden M."/>
            <person name="Gevers D."/>
            <person name="Martens E."/>
            <person name="Sakamoto M."/>
            <person name="Benno Y."/>
            <person name="Suzuki N."/>
            <person name="Matsunaga N."/>
            <person name="Koshihara K."/>
            <person name="Seki M."/>
            <person name="Komiya H."/>
            <person name="Walker B."/>
            <person name="Young S."/>
            <person name="Zeng Q."/>
            <person name="Gargeya S."/>
            <person name="Fitzgerald M."/>
            <person name="Haas B."/>
            <person name="Abouelleil A."/>
            <person name="Allen A.W."/>
            <person name="Alvarado L."/>
            <person name="Arachchi H.M."/>
            <person name="Berlin A.M."/>
            <person name="Chapman S.B."/>
            <person name="Gainer-Dewar J."/>
            <person name="Goldberg J."/>
            <person name="Griggs A."/>
            <person name="Gujja S."/>
            <person name="Hansen M."/>
            <person name="Howarth C."/>
            <person name="Imamovic A."/>
            <person name="Ireland A."/>
            <person name="Larimer J."/>
            <person name="McCowan C."/>
            <person name="Murphy C."/>
            <person name="Pearson M."/>
            <person name="Poon T.W."/>
            <person name="Priest M."/>
            <person name="Roberts A."/>
            <person name="Saif S."/>
            <person name="Shea T."/>
            <person name="Sisk P."/>
            <person name="Sykes S."/>
            <person name="Wortman J."/>
            <person name="Nusbaum C."/>
            <person name="Birren B."/>
        </authorList>
    </citation>
    <scope>NUCLEOTIDE SEQUENCE [LARGE SCALE GENOMIC DNA]</scope>
    <source>
        <strain evidence="3 4">MS-1</strain>
    </source>
</reference>
<evidence type="ECO:0000313" key="3">
    <source>
        <dbReference type="EMBL" id="KKB55387.1"/>
    </source>
</evidence>
<dbReference type="EMBL" id="AQHW01000015">
    <property type="protein sequence ID" value="KKB55387.1"/>
    <property type="molecule type" value="Genomic_DNA"/>
</dbReference>
<feature type="domain" description="DUF6383" evidence="2">
    <location>
        <begin position="1020"/>
        <end position="1092"/>
    </location>
</feature>
<organism evidence="3 4">
    <name type="scientific">Parabacteroides gordonii MS-1 = DSM 23371</name>
    <dbReference type="NCBI Taxonomy" id="1203610"/>
    <lineage>
        <taxon>Bacteria</taxon>
        <taxon>Pseudomonadati</taxon>
        <taxon>Bacteroidota</taxon>
        <taxon>Bacteroidia</taxon>
        <taxon>Bacteroidales</taxon>
        <taxon>Tannerellaceae</taxon>
        <taxon>Parabacteroides</taxon>
    </lineage>
</organism>
<comment type="caution">
    <text evidence="3">The sequence shown here is derived from an EMBL/GenBank/DDBJ whole genome shotgun (WGS) entry which is preliminary data.</text>
</comment>
<dbReference type="Pfam" id="PF19910">
    <property type="entry name" value="DUF6383"/>
    <property type="match status" value="1"/>
</dbReference>
<evidence type="ECO:0000256" key="1">
    <source>
        <dbReference type="SAM" id="SignalP"/>
    </source>
</evidence>
<gene>
    <name evidence="3" type="ORF">HMPREF1536_02856</name>
</gene>
<dbReference type="AlphaFoldDB" id="A0A0F5JD54"/>
<sequence>MNKKFSTLLCTGLLSAFAFTTVNAADITGFVTGTDAAAISKLDKAALNGVYQLRVHADSVLVIKDSKYVVEGADAISNLQNSLWCITITEQGQGKEPIYDFINKGTGEFLAIAEADVNTLTVGDMTADTLSVGETYGGWAFSSTYATALEQAKPMFTYQEADHVLVLVNDNGAVKAKKVLASAARSEADAFKFTVYDAGTYVLSASEINGYLKNNKDVLTFHLDANADVNPFSTTAFVAKELDGGAATDHNFVYVTSKANANSYLKVDTAANGVGIQFLKFGWTDATKETNDSIKNSKLADQHKFLFTYKPSIDSLYIQVKQVRYKSDKNAETWWSEIDGTTKGTIYNYGDSYTGLDDADPANLYPSKLFVKLQNFTVADRIATIGERPINTHIGFGVKGCNPTNDKTSLANGLYIIKNAKGQVLAAPIHENANVGTNVVEWVTLDEQDPLHMPAYQWVITKTLSSAVSQSTSPIKVVNREFPAAQNWANLQLKLNDKGEIVTGDNLLGNATFVQITDSAIIKDKKLGYKYIPSQDLQITKYQFNYLNPFTQDYWIANGAGKDSLVYVKQDANEYSLVEGSTAEYGIEVNAAVLAKIPGLAQLERTNYVIAKDKANRLVKAYGSKFSMGAANYNTAEVDTFFFKENNHFDGKHFYAIVETDYDAVNHKAYIKDIKTTSKVGIADDGMTAGLKVQLLNESRTSAFTVEPSTTPLYRRFNSELLEGNAGDATDSLRFVEMYRGENLQVEANPNFMKEGIDFLGIYTADKATSGLAFIVDTAWVNRGLGYIKPQYLISIDRHDFEGVAGEPCQEAGPHVDKDGNITDADHCVHAKPAIPSFERGKYLINFHNFAAENEDLLWKKYDRAGFVEAIRVQDTLYILRDEFKDLANDKINFASIKAAEEVAKKANGYVNHIYNLAGDNHKYVTWSMRFKNKEVASNEKEEDRAFLIESMKDCVRPGALYTAGAGEGDIAPLQASWLKMQNGCLVLSTGDSKFDEFATGNDDALIFNVKHVANDEIATDTEDITTNTVSVIAGNGTVTIKGAAGKKVTIANVLGQTIANTVLSSDDATIAAPAGVAVVAVEGEAAVKAIVK</sequence>
<dbReference type="RefSeq" id="WP_028729602.1">
    <property type="nucleotide sequence ID" value="NZ_KE386764.1"/>
</dbReference>
<dbReference type="InterPro" id="IPR045963">
    <property type="entry name" value="DUF6383"/>
</dbReference>
<keyword evidence="4" id="KW-1185">Reference proteome</keyword>
<dbReference type="Proteomes" id="UP000033035">
    <property type="component" value="Unassembled WGS sequence"/>
</dbReference>
<evidence type="ECO:0000259" key="2">
    <source>
        <dbReference type="Pfam" id="PF19910"/>
    </source>
</evidence>
<keyword evidence="1" id="KW-0732">Signal</keyword>
<feature type="chain" id="PRO_5002489682" description="DUF6383 domain-containing protein" evidence="1">
    <location>
        <begin position="25"/>
        <end position="1093"/>
    </location>
</feature>
<protein>
    <recommendedName>
        <fullName evidence="2">DUF6383 domain-containing protein</fullName>
    </recommendedName>
</protein>
<feature type="signal peptide" evidence="1">
    <location>
        <begin position="1"/>
        <end position="24"/>
    </location>
</feature>
<proteinExistence type="predicted"/>
<name>A0A0F5JD54_9BACT</name>
<dbReference type="PATRIC" id="fig|1203610.3.peg.2922"/>